<accession>A0A5B0LZN7</accession>
<feature type="compositionally biased region" description="Basic residues" evidence="1">
    <location>
        <begin position="92"/>
        <end position="109"/>
    </location>
</feature>
<reference evidence="3 4" key="1">
    <citation type="submission" date="2019-05" db="EMBL/GenBank/DDBJ databases">
        <title>Emergence of the Ug99 lineage of the wheat stem rust pathogen through somatic hybridization.</title>
        <authorList>
            <person name="Li F."/>
            <person name="Upadhyaya N.M."/>
            <person name="Sperschneider J."/>
            <person name="Matny O."/>
            <person name="Nguyen-Phuc H."/>
            <person name="Mago R."/>
            <person name="Raley C."/>
            <person name="Miller M.E."/>
            <person name="Silverstein K.A.T."/>
            <person name="Henningsen E."/>
            <person name="Hirsch C.D."/>
            <person name="Visser B."/>
            <person name="Pretorius Z.A."/>
            <person name="Steffenson B.J."/>
            <person name="Schwessinger B."/>
            <person name="Dodds P.N."/>
            <person name="Figueroa M."/>
        </authorList>
    </citation>
    <scope>NUCLEOTIDE SEQUENCE [LARGE SCALE GENOMIC DNA]</scope>
    <source>
        <strain evidence="3">21-0</strain>
    </source>
</reference>
<evidence type="ECO:0000256" key="1">
    <source>
        <dbReference type="SAM" id="MobiDB-lite"/>
    </source>
</evidence>
<dbReference type="OrthoDB" id="2495471at2759"/>
<dbReference type="Proteomes" id="UP000324748">
    <property type="component" value="Unassembled WGS sequence"/>
</dbReference>
<keyword evidence="2" id="KW-0732">Signal</keyword>
<dbReference type="Pfam" id="PF11937">
    <property type="entry name" value="DUF3455"/>
    <property type="match status" value="1"/>
</dbReference>
<dbReference type="EMBL" id="VSWC01000183">
    <property type="protein sequence ID" value="KAA1069519.1"/>
    <property type="molecule type" value="Genomic_DNA"/>
</dbReference>
<keyword evidence="4" id="KW-1185">Reference proteome</keyword>
<feature type="compositionally biased region" description="Gly residues" evidence="1">
    <location>
        <begin position="125"/>
        <end position="136"/>
    </location>
</feature>
<comment type="caution">
    <text evidence="3">The sequence shown here is derived from an EMBL/GenBank/DDBJ whole genome shotgun (WGS) entry which is preliminary data.</text>
</comment>
<feature type="region of interest" description="Disordered" evidence="1">
    <location>
        <begin position="69"/>
        <end position="156"/>
    </location>
</feature>
<feature type="signal peptide" evidence="2">
    <location>
        <begin position="1"/>
        <end position="22"/>
    </location>
</feature>
<dbReference type="PANTHER" id="PTHR35567">
    <property type="entry name" value="MALATE DEHYDROGENASE (AFU_ORTHOLOGUE AFUA_2G13800)"/>
    <property type="match status" value="1"/>
</dbReference>
<protein>
    <submittedName>
        <fullName evidence="3">Uncharacterized protein</fullName>
    </submittedName>
</protein>
<gene>
    <name evidence="3" type="ORF">PGT21_026990</name>
</gene>
<evidence type="ECO:0000256" key="2">
    <source>
        <dbReference type="SAM" id="SignalP"/>
    </source>
</evidence>
<dbReference type="AlphaFoldDB" id="A0A5B0LZN7"/>
<proteinExistence type="predicted"/>
<feature type="chain" id="PRO_5023021909" evidence="2">
    <location>
        <begin position="23"/>
        <end position="248"/>
    </location>
</feature>
<organism evidence="3 4">
    <name type="scientific">Puccinia graminis f. sp. tritici</name>
    <dbReference type="NCBI Taxonomy" id="56615"/>
    <lineage>
        <taxon>Eukaryota</taxon>
        <taxon>Fungi</taxon>
        <taxon>Dikarya</taxon>
        <taxon>Basidiomycota</taxon>
        <taxon>Pucciniomycotina</taxon>
        <taxon>Pucciniomycetes</taxon>
        <taxon>Pucciniales</taxon>
        <taxon>Pucciniaceae</taxon>
        <taxon>Puccinia</taxon>
    </lineage>
</organism>
<dbReference type="InterPro" id="IPR021851">
    <property type="entry name" value="DUF3455"/>
</dbReference>
<evidence type="ECO:0000313" key="4">
    <source>
        <dbReference type="Proteomes" id="UP000324748"/>
    </source>
</evidence>
<dbReference type="PANTHER" id="PTHR35567:SF1">
    <property type="entry name" value="CONSERVED FUNGAL PROTEIN (AFU_ORTHOLOGUE AFUA_1G14230)"/>
    <property type="match status" value="1"/>
</dbReference>
<evidence type="ECO:0000313" key="3">
    <source>
        <dbReference type="EMBL" id="KAA1069519.1"/>
    </source>
</evidence>
<sequence length="248" mass="26594">MLFTLNLRLLGFLTLLVAGAWCAFSVNDFPAGLPRPRGTPKYLALAFGTQHYTCQGGIWTPHGAQATLTAESLPRSPKSPRSTIPESDEKNTHRKKTGGKRTGGKRTGGKRTGEKTTGGKRTGGKKTGGNNAGGTSNGERNNGGKNTGGRADGKHRSTVGHHYFELPQQPTFQINGLGTIVAQKKNFVPSPYPEKHGVPWLKLDVVQGTFARTVYRTSTVGGSPPSTRCKATDQPLKVPYSAIYSFWG</sequence>
<name>A0A5B0LZN7_PUCGR</name>